<proteinExistence type="predicted"/>
<feature type="region of interest" description="Disordered" evidence="1">
    <location>
        <begin position="21"/>
        <end position="41"/>
    </location>
</feature>
<evidence type="ECO:0000256" key="1">
    <source>
        <dbReference type="SAM" id="MobiDB-lite"/>
    </source>
</evidence>
<dbReference type="Proteomes" id="UP000241118">
    <property type="component" value="Unassembled WGS sequence"/>
</dbReference>
<comment type="caution">
    <text evidence="2">The sequence shown here is derived from an EMBL/GenBank/DDBJ whole genome shotgun (WGS) entry which is preliminary data.</text>
</comment>
<protein>
    <submittedName>
        <fullName evidence="2">Uncharacterized protein</fullName>
    </submittedName>
</protein>
<sequence length="41" mass="4322">MRALTLSMALVEQITRRISVSKAGKGTNSAQALSQSRTMAG</sequence>
<feature type="compositionally biased region" description="Polar residues" evidence="1">
    <location>
        <begin position="26"/>
        <end position="41"/>
    </location>
</feature>
<accession>A0A2P8HZ66</accession>
<dbReference type="EMBL" id="PYAX01000020">
    <property type="protein sequence ID" value="PSL51519.1"/>
    <property type="molecule type" value="Genomic_DNA"/>
</dbReference>
<name>A0A2P8HZ66_SACCR</name>
<evidence type="ECO:0000313" key="2">
    <source>
        <dbReference type="EMBL" id="PSL51519.1"/>
    </source>
</evidence>
<dbReference type="AlphaFoldDB" id="A0A2P8HZ66"/>
<keyword evidence="3" id="KW-1185">Reference proteome</keyword>
<gene>
    <name evidence="2" type="ORF">B0I31_12049</name>
</gene>
<organism evidence="2 3">
    <name type="scientific">Saccharothrix carnea</name>
    <dbReference type="NCBI Taxonomy" id="1280637"/>
    <lineage>
        <taxon>Bacteria</taxon>
        <taxon>Bacillati</taxon>
        <taxon>Actinomycetota</taxon>
        <taxon>Actinomycetes</taxon>
        <taxon>Pseudonocardiales</taxon>
        <taxon>Pseudonocardiaceae</taxon>
        <taxon>Saccharothrix</taxon>
    </lineage>
</organism>
<evidence type="ECO:0000313" key="3">
    <source>
        <dbReference type="Proteomes" id="UP000241118"/>
    </source>
</evidence>
<reference evidence="2 3" key="1">
    <citation type="submission" date="2018-03" db="EMBL/GenBank/DDBJ databases">
        <title>Genomic Encyclopedia of Type Strains, Phase III (KMG-III): the genomes of soil and plant-associated and newly described type strains.</title>
        <authorList>
            <person name="Whitman W."/>
        </authorList>
    </citation>
    <scope>NUCLEOTIDE SEQUENCE [LARGE SCALE GENOMIC DNA]</scope>
    <source>
        <strain evidence="2 3">CGMCC 4.7097</strain>
    </source>
</reference>